<reference evidence="1 2" key="1">
    <citation type="submission" date="2019-08" db="EMBL/GenBank/DDBJ databases">
        <authorList>
            <person name="Peeters C."/>
        </authorList>
    </citation>
    <scope>NUCLEOTIDE SEQUENCE [LARGE SCALE GENOMIC DNA]</scope>
    <source>
        <strain evidence="1 2">LMG 31108</strain>
    </source>
</reference>
<dbReference type="Proteomes" id="UP000406256">
    <property type="component" value="Unassembled WGS sequence"/>
</dbReference>
<proteinExistence type="predicted"/>
<keyword evidence="2" id="KW-1185">Reference proteome</keyword>
<dbReference type="AlphaFoldDB" id="A0A5E4SKS8"/>
<sequence>MPSIDSAFRPWRARSRAPLGRGRSGWVAWLIAALLCVQMWGLQHEIAHARELSGMGQRGAAHRVATATVARGGATATATATATAVTNVAQVADAGDGNEVDAADAIDAESDAAIAADWSVQSARATHTGFGTHHHHCHLFEGATLAAAMAVAMLQWTSAADTTQAPLRANGRSHASAVLLPFDSRAPPVAV</sequence>
<name>A0A5E4SKS8_9BURK</name>
<dbReference type="EMBL" id="CABPSB010000002">
    <property type="protein sequence ID" value="VVD76287.1"/>
    <property type="molecule type" value="Genomic_DNA"/>
</dbReference>
<evidence type="ECO:0000313" key="2">
    <source>
        <dbReference type="Proteomes" id="UP000406256"/>
    </source>
</evidence>
<evidence type="ECO:0000313" key="1">
    <source>
        <dbReference type="EMBL" id="VVD76287.1"/>
    </source>
</evidence>
<dbReference type="RefSeq" id="WP_150667644.1">
    <property type="nucleotide sequence ID" value="NZ_CABPSB010000002.1"/>
</dbReference>
<gene>
    <name evidence="1" type="ORF">PAN31108_00872</name>
</gene>
<dbReference type="OrthoDB" id="8943568at2"/>
<protein>
    <submittedName>
        <fullName evidence="1">Uncharacterized protein</fullName>
    </submittedName>
</protein>
<organism evidence="1 2">
    <name type="scientific">Pandoraea anhela</name>
    <dbReference type="NCBI Taxonomy" id="2508295"/>
    <lineage>
        <taxon>Bacteria</taxon>
        <taxon>Pseudomonadati</taxon>
        <taxon>Pseudomonadota</taxon>
        <taxon>Betaproteobacteria</taxon>
        <taxon>Burkholderiales</taxon>
        <taxon>Burkholderiaceae</taxon>
        <taxon>Pandoraea</taxon>
    </lineage>
</organism>
<accession>A0A5E4SKS8</accession>